<name>A0A327WA67_9BACT</name>
<organism evidence="2 3">
    <name type="scientific">Chitinophaga dinghuensis</name>
    <dbReference type="NCBI Taxonomy" id="1539050"/>
    <lineage>
        <taxon>Bacteria</taxon>
        <taxon>Pseudomonadati</taxon>
        <taxon>Bacteroidota</taxon>
        <taxon>Chitinophagia</taxon>
        <taxon>Chitinophagales</taxon>
        <taxon>Chitinophagaceae</taxon>
        <taxon>Chitinophaga</taxon>
    </lineage>
</organism>
<feature type="compositionally biased region" description="Polar residues" evidence="1">
    <location>
        <begin position="32"/>
        <end position="42"/>
    </location>
</feature>
<protein>
    <submittedName>
        <fullName evidence="2">Uncharacterized protein</fullName>
    </submittedName>
</protein>
<feature type="region of interest" description="Disordered" evidence="1">
    <location>
        <begin position="31"/>
        <end position="60"/>
    </location>
</feature>
<dbReference type="EMBL" id="QLMA01000001">
    <property type="protein sequence ID" value="RAJ87453.1"/>
    <property type="molecule type" value="Genomic_DNA"/>
</dbReference>
<evidence type="ECO:0000313" key="3">
    <source>
        <dbReference type="Proteomes" id="UP000249819"/>
    </source>
</evidence>
<evidence type="ECO:0000256" key="1">
    <source>
        <dbReference type="SAM" id="MobiDB-lite"/>
    </source>
</evidence>
<proteinExistence type="predicted"/>
<dbReference type="AlphaFoldDB" id="A0A327WA67"/>
<accession>A0A327WA67</accession>
<sequence length="60" mass="7007">MPGRQIYTNLLQKTKNFFPFFKNISKKKGLLSRSSPWNNQSKKSAHDHLLQRQTTTDTAQ</sequence>
<feature type="compositionally biased region" description="Polar residues" evidence="1">
    <location>
        <begin position="51"/>
        <end position="60"/>
    </location>
</feature>
<evidence type="ECO:0000313" key="2">
    <source>
        <dbReference type="EMBL" id="RAJ87453.1"/>
    </source>
</evidence>
<keyword evidence="3" id="KW-1185">Reference proteome</keyword>
<dbReference type="Proteomes" id="UP000249819">
    <property type="component" value="Unassembled WGS sequence"/>
</dbReference>
<reference evidence="2 3" key="1">
    <citation type="submission" date="2018-06" db="EMBL/GenBank/DDBJ databases">
        <title>Genomic Encyclopedia of Archaeal and Bacterial Type Strains, Phase II (KMG-II): from individual species to whole genera.</title>
        <authorList>
            <person name="Goeker M."/>
        </authorList>
    </citation>
    <scope>NUCLEOTIDE SEQUENCE [LARGE SCALE GENOMIC DNA]</scope>
    <source>
        <strain evidence="2 3">DSM 29821</strain>
    </source>
</reference>
<comment type="caution">
    <text evidence="2">The sequence shown here is derived from an EMBL/GenBank/DDBJ whole genome shotgun (WGS) entry which is preliminary data.</text>
</comment>
<gene>
    <name evidence="2" type="ORF">CLV59_101204</name>
</gene>